<feature type="compositionally biased region" description="Basic residues" evidence="1">
    <location>
        <begin position="289"/>
        <end position="308"/>
    </location>
</feature>
<dbReference type="OrthoDB" id="751607at2759"/>
<dbReference type="Proteomes" id="UP000447434">
    <property type="component" value="Chromosome 2"/>
</dbReference>
<evidence type="ECO:0000313" key="3">
    <source>
        <dbReference type="EMBL" id="KAE9618867.1"/>
    </source>
</evidence>
<feature type="compositionally biased region" description="Polar residues" evidence="1">
    <location>
        <begin position="343"/>
        <end position="358"/>
    </location>
</feature>
<feature type="compositionally biased region" description="Low complexity" evidence="1">
    <location>
        <begin position="560"/>
        <end position="573"/>
    </location>
</feature>
<accession>A0A6A4QYU3</accession>
<sequence>MDNEVRHNLHDDRTSDCRSFGSNILPSSQSRKISIGVMTDSKGSTRCGITKDNGHIMANTERVISNVGNFIGEISKVQRVTTSFNTKKVEGPEEALKCSWIPKPFYQRTTNSNDILQPDQAFNLPASADERDKLKGKECAAGKNPVQLFSKSNQISNFTTSNDNQKKSDEETSRSKGRKDETTERVQEFTFITAKEVSESDKTKPEDKTTRSKNSTENLRTKLCQILGTTSMSAPGTQRADAQTRKKGLGENRLTLEQPVNPKGKKFVKTRQYSDPIETDSENTDRTPKRPVTRSVTRKRMPSKKQQAKGKNTPSSKDAKDCPDKSIFSFNGKWTGRRDTFPNDGSSMSLKENCQGKNSKVGPHETFFTENDTADKFNRDTSKTDLPLNDGATFSLGNKMGGFSRCLPDHQTKCPPTPKLNQRKVYYQPPEVNNTDLHEELQVSEKGNQQEYTSVPVVQNVAKSQDNLQSPTFQLNTPASSSSPSPTPKTDQKASSISSPVSSERFSPGAIRNLRTFQTPEPEFDWPREQKQSSDMEGLKYSSLGKETPPFKKTEEPDGSIDSSSEESNFSGSQQGFPFSKEEYIHSHVY</sequence>
<dbReference type="PANTHER" id="PTHR36027:SF1">
    <property type="entry name" value="MEIOSIS-SPECIFIC PROTEIN ASY3"/>
    <property type="match status" value="1"/>
</dbReference>
<dbReference type="PANTHER" id="PTHR36027">
    <property type="entry name" value="MEIOSIS-SPECIFIC PROTEIN ASY3"/>
    <property type="match status" value="1"/>
</dbReference>
<evidence type="ECO:0000313" key="4">
    <source>
        <dbReference type="Proteomes" id="UP000447434"/>
    </source>
</evidence>
<feature type="region of interest" description="Disordered" evidence="1">
    <location>
        <begin position="337"/>
        <end position="364"/>
    </location>
</feature>
<feature type="compositionally biased region" description="Basic and acidic residues" evidence="1">
    <location>
        <begin position="196"/>
        <end position="210"/>
    </location>
</feature>
<dbReference type="AlphaFoldDB" id="A0A6A4QYU3"/>
<evidence type="ECO:0000256" key="1">
    <source>
        <dbReference type="SAM" id="MobiDB-lite"/>
    </source>
</evidence>
<dbReference type="Pfam" id="PF20435">
    <property type="entry name" value="ASY3-like"/>
    <property type="match status" value="1"/>
</dbReference>
<dbReference type="EMBL" id="WOCE01000002">
    <property type="protein sequence ID" value="KAE9618867.1"/>
    <property type="molecule type" value="Genomic_DNA"/>
</dbReference>
<evidence type="ECO:0000259" key="2">
    <source>
        <dbReference type="Pfam" id="PF20435"/>
    </source>
</evidence>
<feature type="domain" description="Meiosis-specific protein ASY3-like coiled-coil" evidence="2">
    <location>
        <begin position="15"/>
        <end position="502"/>
    </location>
</feature>
<feature type="region of interest" description="Disordered" evidence="1">
    <location>
        <begin position="150"/>
        <end position="324"/>
    </location>
</feature>
<keyword evidence="4" id="KW-1185">Reference proteome</keyword>
<dbReference type="InterPro" id="IPR037731">
    <property type="entry name" value="ASY3-like"/>
</dbReference>
<proteinExistence type="predicted"/>
<protein>
    <recommendedName>
        <fullName evidence="2">Meiosis-specific protein ASY3-like coiled-coil domain-containing protein</fullName>
    </recommendedName>
</protein>
<feature type="compositionally biased region" description="Polar residues" evidence="1">
    <location>
        <begin position="493"/>
        <end position="505"/>
    </location>
</feature>
<feature type="compositionally biased region" description="Polar residues" evidence="1">
    <location>
        <begin position="150"/>
        <end position="163"/>
    </location>
</feature>
<organism evidence="3 4">
    <name type="scientific">Lupinus albus</name>
    <name type="common">White lupine</name>
    <name type="synonym">Lupinus termis</name>
    <dbReference type="NCBI Taxonomy" id="3870"/>
    <lineage>
        <taxon>Eukaryota</taxon>
        <taxon>Viridiplantae</taxon>
        <taxon>Streptophyta</taxon>
        <taxon>Embryophyta</taxon>
        <taxon>Tracheophyta</taxon>
        <taxon>Spermatophyta</taxon>
        <taxon>Magnoliopsida</taxon>
        <taxon>eudicotyledons</taxon>
        <taxon>Gunneridae</taxon>
        <taxon>Pentapetalae</taxon>
        <taxon>rosids</taxon>
        <taxon>fabids</taxon>
        <taxon>Fabales</taxon>
        <taxon>Fabaceae</taxon>
        <taxon>Papilionoideae</taxon>
        <taxon>50 kb inversion clade</taxon>
        <taxon>genistoids sensu lato</taxon>
        <taxon>core genistoids</taxon>
        <taxon>Genisteae</taxon>
        <taxon>Lupinus</taxon>
    </lineage>
</organism>
<gene>
    <name evidence="3" type="ORF">Lalb_Chr02g0147191</name>
</gene>
<feature type="compositionally biased region" description="Polar residues" evidence="1">
    <location>
        <begin position="227"/>
        <end position="236"/>
    </location>
</feature>
<dbReference type="InterPro" id="IPR046845">
    <property type="entry name" value="ASY3-like_CC"/>
</dbReference>
<feature type="compositionally biased region" description="Basic and acidic residues" evidence="1">
    <location>
        <begin position="164"/>
        <end position="187"/>
    </location>
</feature>
<dbReference type="GO" id="GO:0051321">
    <property type="term" value="P:meiotic cell cycle"/>
    <property type="evidence" value="ECO:0007669"/>
    <property type="project" value="InterPro"/>
</dbReference>
<reference evidence="4" key="1">
    <citation type="journal article" date="2020" name="Nat. Commun.">
        <title>Genome sequence of the cluster root forming white lupin.</title>
        <authorList>
            <person name="Hufnagel B."/>
            <person name="Marques A."/>
            <person name="Soriano A."/>
            <person name="Marques L."/>
            <person name="Divol F."/>
            <person name="Doumas P."/>
            <person name="Sallet E."/>
            <person name="Mancinotti D."/>
            <person name="Carrere S."/>
            <person name="Marande W."/>
            <person name="Arribat S."/>
            <person name="Keller J."/>
            <person name="Huneau C."/>
            <person name="Blein T."/>
            <person name="Aime D."/>
            <person name="Laguerre M."/>
            <person name="Taylor J."/>
            <person name="Schubert V."/>
            <person name="Nelson M."/>
            <person name="Geu-Flores F."/>
            <person name="Crespi M."/>
            <person name="Gallardo-Guerrero K."/>
            <person name="Delaux P.-M."/>
            <person name="Salse J."/>
            <person name="Berges H."/>
            <person name="Guyot R."/>
            <person name="Gouzy J."/>
            <person name="Peret B."/>
        </authorList>
    </citation>
    <scope>NUCLEOTIDE SEQUENCE [LARGE SCALE GENOMIC DNA]</scope>
    <source>
        <strain evidence="4">cv. Amiga</strain>
    </source>
</reference>
<feature type="compositionally biased region" description="Basic and acidic residues" evidence="1">
    <location>
        <begin position="580"/>
        <end position="590"/>
    </location>
</feature>
<comment type="caution">
    <text evidence="3">The sequence shown here is derived from an EMBL/GenBank/DDBJ whole genome shotgun (WGS) entry which is preliminary data.</text>
</comment>
<feature type="compositionally biased region" description="Basic and acidic residues" evidence="1">
    <location>
        <begin position="525"/>
        <end position="538"/>
    </location>
</feature>
<name>A0A6A4QYU3_LUPAL</name>
<feature type="region of interest" description="Disordered" evidence="1">
    <location>
        <begin position="470"/>
        <end position="590"/>
    </location>
</feature>